<dbReference type="AlphaFoldDB" id="A0A2N1NIE9"/>
<protein>
    <submittedName>
        <fullName evidence="1">Uncharacterized protein</fullName>
    </submittedName>
</protein>
<comment type="caution">
    <text evidence="1">The sequence shown here is derived from an EMBL/GenBank/DDBJ whole genome shotgun (WGS) entry which is preliminary data.</text>
</comment>
<dbReference type="Proteomes" id="UP000233469">
    <property type="component" value="Unassembled WGS sequence"/>
</dbReference>
<dbReference type="VEuPathDB" id="FungiDB:RhiirA1_475032"/>
<dbReference type="VEuPathDB" id="FungiDB:FUN_008400"/>
<organism evidence="1 2">
    <name type="scientific">Rhizophagus irregularis</name>
    <dbReference type="NCBI Taxonomy" id="588596"/>
    <lineage>
        <taxon>Eukaryota</taxon>
        <taxon>Fungi</taxon>
        <taxon>Fungi incertae sedis</taxon>
        <taxon>Mucoromycota</taxon>
        <taxon>Glomeromycotina</taxon>
        <taxon>Glomeromycetes</taxon>
        <taxon>Glomerales</taxon>
        <taxon>Glomeraceae</taxon>
        <taxon>Rhizophagus</taxon>
    </lineage>
</organism>
<dbReference type="VEuPathDB" id="FungiDB:RhiirFUN_008765"/>
<gene>
    <name evidence="1" type="ORF">RhiirC2_847448</name>
</gene>
<dbReference type="EMBL" id="LLXL01000354">
    <property type="protein sequence ID" value="PKK73658.1"/>
    <property type="molecule type" value="Genomic_DNA"/>
</dbReference>
<evidence type="ECO:0000313" key="1">
    <source>
        <dbReference type="EMBL" id="PKK73658.1"/>
    </source>
</evidence>
<accession>A0A2N1NIE9</accession>
<sequence>MSKFISNISPDTVCYKYGRILVIEHEMSRKGYDLPRTVNNRPGYDMDCKNEITETEKEFDKLSIVKLGQTLTSWAINMRISLQELWAKKKKLNVYHRFCLFAGSGEEKDETERDERDVFYLIPPNFDEEETALRTSSNTPS</sequence>
<reference evidence="1 2" key="2">
    <citation type="submission" date="2017-10" db="EMBL/GenBank/DDBJ databases">
        <title>Extensive intraspecific genome diversity in a model arbuscular mycorrhizal fungus.</title>
        <authorList>
            <person name="Chen E.C.H."/>
            <person name="Morin E."/>
            <person name="Baudet D."/>
            <person name="Noel J."/>
            <person name="Ndikumana S."/>
            <person name="Charron P."/>
            <person name="St-Onge C."/>
            <person name="Giorgi J."/>
            <person name="Grigoriev I.V."/>
            <person name="Roux C."/>
            <person name="Martin F.M."/>
            <person name="Corradi N."/>
        </authorList>
    </citation>
    <scope>NUCLEOTIDE SEQUENCE [LARGE SCALE GENOMIC DNA]</scope>
    <source>
        <strain evidence="1 2">C2</strain>
    </source>
</reference>
<proteinExistence type="predicted"/>
<name>A0A2N1NIE9_9GLOM</name>
<evidence type="ECO:0000313" key="2">
    <source>
        <dbReference type="Proteomes" id="UP000233469"/>
    </source>
</evidence>
<reference evidence="1 2" key="1">
    <citation type="submission" date="2016-04" db="EMBL/GenBank/DDBJ databases">
        <title>Genome analyses suggest a sexual origin of heterokaryosis in a supposedly ancient asexual fungus.</title>
        <authorList>
            <person name="Ropars J."/>
            <person name="Sedzielewska K."/>
            <person name="Noel J."/>
            <person name="Charron P."/>
            <person name="Farinelli L."/>
            <person name="Marton T."/>
            <person name="Kruger M."/>
            <person name="Pelin A."/>
            <person name="Brachmann A."/>
            <person name="Corradi N."/>
        </authorList>
    </citation>
    <scope>NUCLEOTIDE SEQUENCE [LARGE SCALE GENOMIC DNA]</scope>
    <source>
        <strain evidence="1 2">C2</strain>
    </source>
</reference>